<sequence length="52" mass="5831">MVGGLQVVLVVEQPTGGQAQLLVWQTAVRTPQLPVPQQIFQHHLEYAQRLKV</sequence>
<accession>A0AAW2XRU5</accession>
<dbReference type="EMBL" id="JACGWN010000003">
    <property type="protein sequence ID" value="KAL0456353.1"/>
    <property type="molecule type" value="Genomic_DNA"/>
</dbReference>
<reference evidence="1" key="2">
    <citation type="journal article" date="2024" name="Plant">
        <title>Genomic evolution and insights into agronomic trait innovations of Sesamum species.</title>
        <authorList>
            <person name="Miao H."/>
            <person name="Wang L."/>
            <person name="Qu L."/>
            <person name="Liu H."/>
            <person name="Sun Y."/>
            <person name="Le M."/>
            <person name="Wang Q."/>
            <person name="Wei S."/>
            <person name="Zheng Y."/>
            <person name="Lin W."/>
            <person name="Duan Y."/>
            <person name="Cao H."/>
            <person name="Xiong S."/>
            <person name="Wang X."/>
            <person name="Wei L."/>
            <person name="Li C."/>
            <person name="Ma Q."/>
            <person name="Ju M."/>
            <person name="Zhao R."/>
            <person name="Li G."/>
            <person name="Mu C."/>
            <person name="Tian Q."/>
            <person name="Mei H."/>
            <person name="Zhang T."/>
            <person name="Gao T."/>
            <person name="Zhang H."/>
        </authorList>
    </citation>
    <scope>NUCLEOTIDE SEQUENCE</scope>
    <source>
        <strain evidence="1">KEN1</strain>
    </source>
</reference>
<name>A0AAW2XRU5_9LAMI</name>
<proteinExistence type="predicted"/>
<organism evidence="1">
    <name type="scientific">Sesamum latifolium</name>
    <dbReference type="NCBI Taxonomy" id="2727402"/>
    <lineage>
        <taxon>Eukaryota</taxon>
        <taxon>Viridiplantae</taxon>
        <taxon>Streptophyta</taxon>
        <taxon>Embryophyta</taxon>
        <taxon>Tracheophyta</taxon>
        <taxon>Spermatophyta</taxon>
        <taxon>Magnoliopsida</taxon>
        <taxon>eudicotyledons</taxon>
        <taxon>Gunneridae</taxon>
        <taxon>Pentapetalae</taxon>
        <taxon>asterids</taxon>
        <taxon>lamiids</taxon>
        <taxon>Lamiales</taxon>
        <taxon>Pedaliaceae</taxon>
        <taxon>Sesamum</taxon>
    </lineage>
</organism>
<protein>
    <submittedName>
        <fullName evidence="1">Uncharacterized protein</fullName>
    </submittedName>
</protein>
<dbReference type="AlphaFoldDB" id="A0AAW2XRU5"/>
<gene>
    <name evidence="1" type="ORF">Slati_0974500</name>
</gene>
<evidence type="ECO:0000313" key="1">
    <source>
        <dbReference type="EMBL" id="KAL0456353.1"/>
    </source>
</evidence>
<reference evidence="1" key="1">
    <citation type="submission" date="2020-06" db="EMBL/GenBank/DDBJ databases">
        <authorList>
            <person name="Li T."/>
            <person name="Hu X."/>
            <person name="Zhang T."/>
            <person name="Song X."/>
            <person name="Zhang H."/>
            <person name="Dai N."/>
            <person name="Sheng W."/>
            <person name="Hou X."/>
            <person name="Wei L."/>
        </authorList>
    </citation>
    <scope>NUCLEOTIDE SEQUENCE</scope>
    <source>
        <strain evidence="1">KEN1</strain>
        <tissue evidence="1">Leaf</tissue>
    </source>
</reference>
<comment type="caution">
    <text evidence="1">The sequence shown here is derived from an EMBL/GenBank/DDBJ whole genome shotgun (WGS) entry which is preliminary data.</text>
</comment>